<feature type="domain" description="HTH myb-type" evidence="6">
    <location>
        <begin position="55"/>
        <end position="110"/>
    </location>
</feature>
<dbReference type="Gene3D" id="1.10.10.60">
    <property type="entry name" value="Homeodomain-like"/>
    <property type="match status" value="1"/>
</dbReference>
<proteinExistence type="predicted"/>
<dbReference type="InterPro" id="IPR006447">
    <property type="entry name" value="Myb_dom_plants"/>
</dbReference>
<evidence type="ECO:0000256" key="2">
    <source>
        <dbReference type="ARBA" id="ARBA00023125"/>
    </source>
</evidence>
<keyword evidence="1" id="KW-0805">Transcription regulation</keyword>
<keyword evidence="3" id="KW-0804">Transcription</keyword>
<dbReference type="SUPFAM" id="SSF46689">
    <property type="entry name" value="Homeodomain-like"/>
    <property type="match status" value="1"/>
</dbReference>
<feature type="region of interest" description="Disordered" evidence="5">
    <location>
        <begin position="1"/>
        <end position="48"/>
    </location>
</feature>
<keyword evidence="8" id="KW-1185">Reference proteome</keyword>
<dbReference type="NCBIfam" id="TIGR01557">
    <property type="entry name" value="myb_SHAQKYF"/>
    <property type="match status" value="1"/>
</dbReference>
<dbReference type="Pfam" id="PF00249">
    <property type="entry name" value="Myb_DNA-binding"/>
    <property type="match status" value="1"/>
</dbReference>
<dbReference type="PROSITE" id="PS51294">
    <property type="entry name" value="HTH_MYB"/>
    <property type="match status" value="1"/>
</dbReference>
<name>A0AAQ3JV57_9LILI</name>
<keyword evidence="4" id="KW-0539">Nucleus</keyword>
<dbReference type="Proteomes" id="UP001327560">
    <property type="component" value="Chromosome 2"/>
</dbReference>
<organism evidence="7 8">
    <name type="scientific">Canna indica</name>
    <name type="common">Indian-shot</name>
    <dbReference type="NCBI Taxonomy" id="4628"/>
    <lineage>
        <taxon>Eukaryota</taxon>
        <taxon>Viridiplantae</taxon>
        <taxon>Streptophyta</taxon>
        <taxon>Embryophyta</taxon>
        <taxon>Tracheophyta</taxon>
        <taxon>Spermatophyta</taxon>
        <taxon>Magnoliopsida</taxon>
        <taxon>Liliopsida</taxon>
        <taxon>Zingiberales</taxon>
        <taxon>Cannaceae</taxon>
        <taxon>Canna</taxon>
    </lineage>
</organism>
<accession>A0AAQ3JV57</accession>
<evidence type="ECO:0000259" key="6">
    <source>
        <dbReference type="PROSITE" id="PS51294"/>
    </source>
</evidence>
<dbReference type="PANTHER" id="PTHR31314">
    <property type="entry name" value="MYB FAMILY TRANSCRIPTION FACTOR PHL7-LIKE"/>
    <property type="match status" value="1"/>
</dbReference>
<evidence type="ECO:0000256" key="5">
    <source>
        <dbReference type="SAM" id="MobiDB-lite"/>
    </source>
</evidence>
<feature type="region of interest" description="Disordered" evidence="5">
    <location>
        <begin position="286"/>
        <end position="305"/>
    </location>
</feature>
<evidence type="ECO:0000313" key="8">
    <source>
        <dbReference type="Proteomes" id="UP001327560"/>
    </source>
</evidence>
<dbReference type="InterPro" id="IPR046955">
    <property type="entry name" value="PHR1-like"/>
</dbReference>
<dbReference type="InterPro" id="IPR017930">
    <property type="entry name" value="Myb_dom"/>
</dbReference>
<reference evidence="7 8" key="1">
    <citation type="submission" date="2023-10" db="EMBL/GenBank/DDBJ databases">
        <title>Chromosome-scale genome assembly provides insights into flower coloration mechanisms of Canna indica.</title>
        <authorList>
            <person name="Li C."/>
        </authorList>
    </citation>
    <scope>NUCLEOTIDE SEQUENCE [LARGE SCALE GENOMIC DNA]</scope>
    <source>
        <tissue evidence="7">Flower</tissue>
    </source>
</reference>
<evidence type="ECO:0000256" key="4">
    <source>
        <dbReference type="ARBA" id="ARBA00023242"/>
    </source>
</evidence>
<sequence>MAAGSSSTSSPLEIRDMGEEEDDPTNGGSSSDSTVEESSDRRAGVRQYVRSKNPRLRWTPDLHLCFLHAVERLGGKDRATPKLVLQLMNVKGLSIAHVKSHLQMYRSKKIDNSGHAIEHQRKVMGSGSGQHIYNLGHLPMLHTFHQRPNNTSRYWMQSQILSRANEMILADRNRLRSKRDVEKGSIIFPDASIYKPYDEACSSEIQQLVHDQYQFPNAKARPREIRPEITYSLVQDYCASTTAKSGNDEPDLTLSLNIGSKQEKKPRVWEDEEVDSNLSLSLFTPSSSRQFDSSRMHIGSTKMPRNPLKAQLQVNQIEERKN</sequence>
<evidence type="ECO:0000256" key="1">
    <source>
        <dbReference type="ARBA" id="ARBA00023015"/>
    </source>
</evidence>
<protein>
    <submittedName>
        <fullName evidence="7">Myb family transcription factor PHL11 isoform X2</fullName>
    </submittedName>
</protein>
<dbReference type="EMBL" id="CP136891">
    <property type="protein sequence ID" value="WOK96676.1"/>
    <property type="molecule type" value="Genomic_DNA"/>
</dbReference>
<keyword evidence="2" id="KW-0238">DNA-binding</keyword>
<dbReference type="PANTHER" id="PTHR31314:SF164">
    <property type="entry name" value="HTH MYB-TYPE DOMAIN-CONTAINING PROTEIN"/>
    <property type="match status" value="1"/>
</dbReference>
<feature type="compositionally biased region" description="Polar residues" evidence="5">
    <location>
        <begin position="1"/>
        <end position="11"/>
    </location>
</feature>
<dbReference type="InterPro" id="IPR001005">
    <property type="entry name" value="SANT/Myb"/>
</dbReference>
<dbReference type="GO" id="GO:0003700">
    <property type="term" value="F:DNA-binding transcription factor activity"/>
    <property type="evidence" value="ECO:0007669"/>
    <property type="project" value="InterPro"/>
</dbReference>
<dbReference type="InterPro" id="IPR009057">
    <property type="entry name" value="Homeodomain-like_sf"/>
</dbReference>
<gene>
    <name evidence="7" type="ORF">Cni_G05383</name>
</gene>
<dbReference type="FunFam" id="1.10.10.60:FF:000002">
    <property type="entry name" value="Myb family transcription factor"/>
    <property type="match status" value="1"/>
</dbReference>
<evidence type="ECO:0000256" key="3">
    <source>
        <dbReference type="ARBA" id="ARBA00023163"/>
    </source>
</evidence>
<dbReference type="AlphaFoldDB" id="A0AAQ3JV57"/>
<evidence type="ECO:0000313" key="7">
    <source>
        <dbReference type="EMBL" id="WOK96676.1"/>
    </source>
</evidence>
<dbReference type="GO" id="GO:0003677">
    <property type="term" value="F:DNA binding"/>
    <property type="evidence" value="ECO:0007669"/>
    <property type="project" value="UniProtKB-KW"/>
</dbReference>